<accession>A0A2N9JGL2</accession>
<name>A0A2N9JGL2_9ACTN</name>
<dbReference type="InterPro" id="IPR043137">
    <property type="entry name" value="GGT_ssub_C"/>
</dbReference>
<dbReference type="GO" id="GO:0016787">
    <property type="term" value="F:hydrolase activity"/>
    <property type="evidence" value="ECO:0007669"/>
    <property type="project" value="UniProtKB-KW"/>
</dbReference>
<dbReference type="EMBL" id="LT985188">
    <property type="protein sequence ID" value="SPD87240.1"/>
    <property type="molecule type" value="Genomic_DNA"/>
</dbReference>
<evidence type="ECO:0000313" key="5">
    <source>
        <dbReference type="EMBL" id="SPD87240.1"/>
    </source>
</evidence>
<dbReference type="KEGG" id="mgg:MPLG2_2210"/>
<keyword evidence="4" id="KW-0865">Zymogen</keyword>
<protein>
    <submittedName>
        <fullName evidence="5">Gamma-glutamyltranspeptidase</fullName>
    </submittedName>
</protein>
<keyword evidence="3" id="KW-0378">Hydrolase</keyword>
<dbReference type="PRINTS" id="PR01210">
    <property type="entry name" value="GGTRANSPTASE"/>
</dbReference>
<dbReference type="PANTHER" id="PTHR43199:SF1">
    <property type="entry name" value="GLUTATHIONE HYDROLASE PROENZYME"/>
    <property type="match status" value="1"/>
</dbReference>
<dbReference type="Gene3D" id="3.60.20.40">
    <property type="match status" value="1"/>
</dbReference>
<comment type="similarity">
    <text evidence="1">Belongs to the gamma-glutamyltransferase family.</text>
</comment>
<evidence type="ECO:0000256" key="3">
    <source>
        <dbReference type="ARBA" id="ARBA00022801"/>
    </source>
</evidence>
<dbReference type="PANTHER" id="PTHR43199">
    <property type="entry name" value="GLUTATHIONE HYDROLASE"/>
    <property type="match status" value="1"/>
</dbReference>
<dbReference type="Pfam" id="PF01019">
    <property type="entry name" value="G_glu_transpept"/>
    <property type="match status" value="2"/>
</dbReference>
<dbReference type="AlphaFoldDB" id="A0A2N9JGL2"/>
<evidence type="ECO:0000256" key="4">
    <source>
        <dbReference type="ARBA" id="ARBA00023145"/>
    </source>
</evidence>
<evidence type="ECO:0000313" key="6">
    <source>
        <dbReference type="Proteomes" id="UP000238164"/>
    </source>
</evidence>
<keyword evidence="6" id="KW-1185">Reference proteome</keyword>
<dbReference type="OrthoDB" id="9781342at2"/>
<evidence type="ECO:0000256" key="2">
    <source>
        <dbReference type="ARBA" id="ARBA00022679"/>
    </source>
</evidence>
<dbReference type="GO" id="GO:0016740">
    <property type="term" value="F:transferase activity"/>
    <property type="evidence" value="ECO:0007669"/>
    <property type="project" value="UniProtKB-KW"/>
</dbReference>
<proteinExistence type="inferred from homology"/>
<gene>
    <name evidence="5" type="ORF">MPLG2_2210</name>
</gene>
<evidence type="ECO:0000256" key="1">
    <source>
        <dbReference type="ARBA" id="ARBA00009381"/>
    </source>
</evidence>
<dbReference type="Proteomes" id="UP000238164">
    <property type="component" value="Chromosome 1"/>
</dbReference>
<reference evidence="5 6" key="1">
    <citation type="submission" date="2018-02" db="EMBL/GenBank/DDBJ databases">
        <authorList>
            <person name="Cohen D.B."/>
            <person name="Kent A.D."/>
        </authorList>
    </citation>
    <scope>NUCLEOTIDE SEQUENCE [LARGE SCALE GENOMIC DNA]</scope>
    <source>
        <strain evidence="5">1</strain>
    </source>
</reference>
<dbReference type="SUPFAM" id="SSF56235">
    <property type="entry name" value="N-terminal nucleophile aminohydrolases (Ntn hydrolases)"/>
    <property type="match status" value="1"/>
</dbReference>
<keyword evidence="2" id="KW-0808">Transferase</keyword>
<sequence>MEHVAADGVSGAGLGQDSAVPRPRIAVAATGAQALDAGLSVGRNGGNAVDAALAAALVAMATEPGMVSLGGGCYVAVWPADGDPVVIDGNVEMPGRDGDPQRRGHGLRRVVTSYGGGVTMYAGHGSVATPGVVPAFGAAQARFARLPWAELVAPAARAARRYPIGAATSRYLAYTANSLFGTDAEAHALVTRPDGHLLGPGESTSNPLLADVLDQLADEGPELFTTGAVAQALASDMQQRDGLITAADLAQYRPVTRPAHVSTVGRWRIGVNPPPAVGGPMLAVMLGELSRIGDWTWRDAIEIQRAVLSYRLTTHDLSEDLEADGRRLLSSVGRYGLSALRGSSSTAHISAVDVDGNACAVTMSSGYCAGLCIPGTGVLLNNALGEVELNRLGLHATPPGTRLASNMAPTVGRSDAGRVLAIGSPGADRITTALMLVLGQGCLHGRELADAIANPRLHVRHTDQGVVVEHEPDAGIAAAIAELGLVGHEYGEPHMYFGGVGAALRHEDGTLQASGDTRREAHVGVA</sequence>
<organism evidence="5 6">
    <name type="scientific">Micropruina glycogenica</name>
    <dbReference type="NCBI Taxonomy" id="75385"/>
    <lineage>
        <taxon>Bacteria</taxon>
        <taxon>Bacillati</taxon>
        <taxon>Actinomycetota</taxon>
        <taxon>Actinomycetes</taxon>
        <taxon>Propionibacteriales</taxon>
        <taxon>Nocardioidaceae</taxon>
        <taxon>Micropruina</taxon>
    </lineage>
</organism>
<dbReference type="InterPro" id="IPR051792">
    <property type="entry name" value="GGT_bact"/>
</dbReference>
<dbReference type="InterPro" id="IPR029055">
    <property type="entry name" value="Ntn_hydrolases_N"/>
</dbReference>